<dbReference type="PIRSF" id="PIRSF036684">
    <property type="entry name" value="ME_PTA"/>
    <property type="match status" value="1"/>
</dbReference>
<dbReference type="GO" id="GO:0051287">
    <property type="term" value="F:NAD binding"/>
    <property type="evidence" value="ECO:0007669"/>
    <property type="project" value="InterPro"/>
</dbReference>
<dbReference type="Pfam" id="PF03949">
    <property type="entry name" value="Malic_M"/>
    <property type="match status" value="1"/>
</dbReference>
<dbReference type="Gene3D" id="3.40.50.10380">
    <property type="entry name" value="Malic enzyme, N-terminal domain"/>
    <property type="match status" value="1"/>
</dbReference>
<name>A0A0D0I4V8_9BACT</name>
<evidence type="ECO:0000256" key="1">
    <source>
        <dbReference type="ARBA" id="ARBA00001936"/>
    </source>
</evidence>
<organism evidence="13 14">
    <name type="scientific">Prevotella pectinovora</name>
    <dbReference type="NCBI Taxonomy" id="1602169"/>
    <lineage>
        <taxon>Bacteria</taxon>
        <taxon>Pseudomonadati</taxon>
        <taxon>Bacteroidota</taxon>
        <taxon>Bacteroidia</taxon>
        <taxon>Bacteroidales</taxon>
        <taxon>Prevotellaceae</taxon>
        <taxon>Prevotella</taxon>
    </lineage>
</organism>
<feature type="domain" description="Malic enzyme N-terminal" evidence="12">
    <location>
        <begin position="18"/>
        <end position="151"/>
    </location>
</feature>
<dbReference type="InterPro" id="IPR042112">
    <property type="entry name" value="P_AcTrfase_dom2"/>
</dbReference>
<evidence type="ECO:0000313" key="13">
    <source>
        <dbReference type="EMBL" id="KIP61914.1"/>
    </source>
</evidence>
<comment type="caution">
    <text evidence="13">The sequence shown here is derived from an EMBL/GenBank/DDBJ whole genome shotgun (WGS) entry which is preliminary data.</text>
</comment>
<dbReference type="Gene3D" id="3.40.50.10750">
    <property type="entry name" value="Isocitrate/Isopropylmalate dehydrogenase-like"/>
    <property type="match status" value="1"/>
</dbReference>
<dbReference type="InterPro" id="IPR042113">
    <property type="entry name" value="P_AcTrfase_dom1"/>
</dbReference>
<comment type="cofactor">
    <cofactor evidence="2">
        <name>Mg(2+)</name>
        <dbReference type="ChEBI" id="CHEBI:18420"/>
    </cofactor>
</comment>
<dbReference type="EMBL" id="JXQK01000061">
    <property type="protein sequence ID" value="KIP61914.1"/>
    <property type="molecule type" value="Genomic_DNA"/>
</dbReference>
<dbReference type="InterPro" id="IPR046346">
    <property type="entry name" value="Aminoacid_DH-like_N_sf"/>
</dbReference>
<evidence type="ECO:0000256" key="9">
    <source>
        <dbReference type="PIRSR" id="PIRSR036684-2"/>
    </source>
</evidence>
<dbReference type="EC" id="1.1.1.40" evidence="13"/>
<dbReference type="PANTHER" id="PTHR43237">
    <property type="entry name" value="NADP-DEPENDENT MALIC ENZYME"/>
    <property type="match status" value="1"/>
</dbReference>
<dbReference type="InterPro" id="IPR036291">
    <property type="entry name" value="NAD(P)-bd_dom_sf"/>
</dbReference>
<dbReference type="Pfam" id="PF00390">
    <property type="entry name" value="malic"/>
    <property type="match status" value="1"/>
</dbReference>
<accession>A0A0D0I4V8</accession>
<dbReference type="PANTHER" id="PTHR43237:SF4">
    <property type="entry name" value="NADP-DEPENDENT MALIC ENZYME"/>
    <property type="match status" value="1"/>
</dbReference>
<evidence type="ECO:0000259" key="11">
    <source>
        <dbReference type="SMART" id="SM00919"/>
    </source>
</evidence>
<comment type="similarity">
    <text evidence="3">In the N-terminal section; belongs to the malic enzymes family.</text>
</comment>
<dbReference type="GO" id="GO:0004473">
    <property type="term" value="F:malate dehydrogenase (decarboxylating) (NADP+) activity"/>
    <property type="evidence" value="ECO:0007669"/>
    <property type="project" value="UniProtKB-EC"/>
</dbReference>
<dbReference type="GO" id="GO:0046872">
    <property type="term" value="F:metal ion binding"/>
    <property type="evidence" value="ECO:0007669"/>
    <property type="project" value="UniProtKB-KW"/>
</dbReference>
<feature type="binding site" evidence="10">
    <location>
        <position position="162"/>
    </location>
    <ligand>
        <name>a divalent metal cation</name>
        <dbReference type="ChEBI" id="CHEBI:60240"/>
    </ligand>
</feature>
<dbReference type="InterPro" id="IPR012188">
    <property type="entry name" value="ME_PTA"/>
</dbReference>
<dbReference type="SMART" id="SM00919">
    <property type="entry name" value="Malic_M"/>
    <property type="match status" value="1"/>
</dbReference>
<reference evidence="13 14" key="1">
    <citation type="submission" date="2015-01" db="EMBL/GenBank/DDBJ databases">
        <title>Comparative genomics of non-oral Prevotella species.</title>
        <authorList>
            <person name="Accetto T."/>
            <person name="Nograsek B."/>
            <person name="Avgustin G."/>
        </authorList>
    </citation>
    <scope>NUCLEOTIDE SEQUENCE [LARGE SCALE GENOMIC DNA]</scope>
    <source>
        <strain evidence="13 14">P5-119</strain>
    </source>
</reference>
<evidence type="ECO:0000256" key="5">
    <source>
        <dbReference type="ARBA" id="ARBA00022723"/>
    </source>
</evidence>
<dbReference type="FunFam" id="3.40.50.10380:FF:000003">
    <property type="entry name" value="NADP-dependent malic enzyme"/>
    <property type="match status" value="1"/>
</dbReference>
<dbReference type="InterPro" id="IPR051674">
    <property type="entry name" value="Malate_Decarboxylase"/>
</dbReference>
<dbReference type="SUPFAM" id="SSF53659">
    <property type="entry name" value="Isocitrate/Isopropylmalate dehydrogenase-like"/>
    <property type="match status" value="1"/>
</dbReference>
<feature type="binding site" evidence="9">
    <location>
        <position position="137"/>
    </location>
    <ligand>
        <name>a divalent metal cation</name>
        <dbReference type="ChEBI" id="CHEBI:60240"/>
    </ligand>
</feature>
<evidence type="ECO:0000256" key="3">
    <source>
        <dbReference type="ARBA" id="ARBA00007686"/>
    </source>
</evidence>
<dbReference type="SUPFAM" id="SSF53223">
    <property type="entry name" value="Aminoacid dehydrogenase-like, N-terminal domain"/>
    <property type="match status" value="1"/>
</dbReference>
<comment type="similarity">
    <text evidence="4">In the C-terminal section; belongs to the phosphate acetyltransferase and butyryltransferase family.</text>
</comment>
<evidence type="ECO:0000256" key="7">
    <source>
        <dbReference type="ARBA" id="ARBA00023268"/>
    </source>
</evidence>
<keyword evidence="5 9" id="KW-0479">Metal-binding</keyword>
<dbReference type="InterPro" id="IPR002505">
    <property type="entry name" value="PTA_PTB"/>
</dbReference>
<evidence type="ECO:0000256" key="6">
    <source>
        <dbReference type="ARBA" id="ARBA00023002"/>
    </source>
</evidence>
<evidence type="ECO:0000256" key="8">
    <source>
        <dbReference type="PIRSR" id="PIRSR036684-1"/>
    </source>
</evidence>
<dbReference type="SUPFAM" id="SSF51735">
    <property type="entry name" value="NAD(P)-binding Rossmann-fold domains"/>
    <property type="match status" value="1"/>
</dbReference>
<dbReference type="InterPro" id="IPR012301">
    <property type="entry name" value="Malic_N_dom"/>
</dbReference>
<dbReference type="STRING" id="1602171.ST44_08305"/>
<dbReference type="InterPro" id="IPR037062">
    <property type="entry name" value="Malic_N_dom_sf"/>
</dbReference>
<dbReference type="AlphaFoldDB" id="A0A0D0I4V8"/>
<dbReference type="InterPro" id="IPR045213">
    <property type="entry name" value="Malic_NAD-bd_bact_type"/>
</dbReference>
<keyword evidence="10" id="KW-0521">NADP</keyword>
<evidence type="ECO:0000313" key="14">
    <source>
        <dbReference type="Proteomes" id="UP000032046"/>
    </source>
</evidence>
<dbReference type="SMART" id="SM01274">
    <property type="entry name" value="malic"/>
    <property type="match status" value="1"/>
</dbReference>
<dbReference type="InterPro" id="IPR012302">
    <property type="entry name" value="Malic_NAD-bd"/>
</dbReference>
<dbReference type="GO" id="GO:0006108">
    <property type="term" value="P:malate metabolic process"/>
    <property type="evidence" value="ECO:0007669"/>
    <property type="project" value="InterPro"/>
</dbReference>
<dbReference type="Proteomes" id="UP000032046">
    <property type="component" value="Unassembled WGS sequence"/>
</dbReference>
<feature type="active site" description="Proton acceptor" evidence="8">
    <location>
        <position position="94"/>
    </location>
</feature>
<comment type="cofactor">
    <cofactor evidence="1">
        <name>Mn(2+)</name>
        <dbReference type="ChEBI" id="CHEBI:29035"/>
    </cofactor>
</comment>
<dbReference type="GO" id="GO:0016746">
    <property type="term" value="F:acyltransferase activity"/>
    <property type="evidence" value="ECO:0007669"/>
    <property type="project" value="InterPro"/>
</dbReference>
<evidence type="ECO:0000259" key="12">
    <source>
        <dbReference type="SMART" id="SM01274"/>
    </source>
</evidence>
<keyword evidence="7" id="KW-0511">Multifunctional enzyme</keyword>
<feature type="binding site" evidence="10">
    <location>
        <begin position="76"/>
        <end position="83"/>
    </location>
    <ligand>
        <name>NADP(+)</name>
        <dbReference type="ChEBI" id="CHEBI:58349"/>
    </ligand>
</feature>
<sequence length="764" mass="84180">MVKITKEAALAYHEGMRPGKIEVKPTKAYSTQTDLSLAYSPGVAFPCLEIQQKPDDAYKYTDKGNLVAVISNGTAVLGLGDIGAMSGKPVMEGKGLLFKIYGGIDVFDIEIAEKDPEKFCETVERIAPTFGGINLEDIKAPQCFYIEERLKRTLDIPVMHDDQHGTAIISAAGLKNALEVNGKDIAKVKIVVNGAGAAAISCTKMYVALGAKTENILMLDSKGVITSDRENLTEQKKLFATDRRDVHTLEEAIKGADVFVGLSKGNVLTQDMIRSMAEQPIVFALANPVPEISYEDAMASRPDVLMSTGRSDYPNQINNVIGFPYIFRGALDVHATAINEEMKLAAVHAIADLAKQPVPDVVNDVYHVNNLTFGPLYFIPKPVDPRLITEVSAAVAKAAIDSGVARTTITDWAAYKNKLREMLGQETKLTQKLYDTARKHPQRVVFAEGLHPTMLKAAVQAKAEGICQPILLGNDERIKKLAKELDLSLDGVEIVNLRHDREAERRERYAHILAEKRQREGYTFDEANDKMFERNYFGMMMVETGDADAFITGLYTKYSNTIKVAKEVVGIQPGYSHFATMHILNTSKGVYYISDTLINRHPDKDTLMDVAKLSAATVRFFNEEPNIAMISYSNFGTDDCGSPLQVHETVAAMQKQFPELAIDGEMQINFALNRELRDSKFPFSRLKGKDVNTLVFPNLSSANGAYKLLQGLNTDAEIIGPIQMGLNKPIHFTDFESSVRDIVNVTAVAVIDAYVAKLKAKHNA</sequence>
<keyword evidence="6 13" id="KW-0560">Oxidoreductase</keyword>
<proteinExistence type="inferred from homology"/>
<dbReference type="Gene3D" id="3.40.50.720">
    <property type="entry name" value="NAD(P)-binding Rossmann-like Domain"/>
    <property type="match status" value="1"/>
</dbReference>
<dbReference type="Gene3D" id="3.40.50.10950">
    <property type="match status" value="1"/>
</dbReference>
<evidence type="ECO:0000256" key="2">
    <source>
        <dbReference type="ARBA" id="ARBA00001946"/>
    </source>
</evidence>
<feature type="binding site" evidence="10">
    <location>
        <position position="287"/>
    </location>
    <ligand>
        <name>a divalent metal cation</name>
        <dbReference type="ChEBI" id="CHEBI:60240"/>
    </ligand>
</feature>
<feature type="domain" description="Malic enzyme NAD-binding" evidence="11">
    <location>
        <begin position="163"/>
        <end position="400"/>
    </location>
</feature>
<dbReference type="CDD" id="cd05311">
    <property type="entry name" value="NAD_bind_2_malic_enz"/>
    <property type="match status" value="1"/>
</dbReference>
<keyword evidence="14" id="KW-1185">Reference proteome</keyword>
<evidence type="ECO:0000256" key="10">
    <source>
        <dbReference type="PIRSR" id="PIRSR036684-3"/>
    </source>
</evidence>
<dbReference type="Pfam" id="PF01515">
    <property type="entry name" value="PTA_PTB"/>
    <property type="match status" value="1"/>
</dbReference>
<evidence type="ECO:0000256" key="4">
    <source>
        <dbReference type="ARBA" id="ARBA00008756"/>
    </source>
</evidence>
<protein>
    <submittedName>
        <fullName evidence="13">Malic enzyme</fullName>
        <ecNumber evidence="13">1.1.1.40</ecNumber>
    </submittedName>
</protein>
<dbReference type="OrthoDB" id="9805787at2"/>
<gene>
    <name evidence="13" type="ORF">ST44_08305</name>
</gene>
<feature type="binding site" evidence="9">
    <location>
        <position position="136"/>
    </location>
    <ligand>
        <name>a divalent metal cation</name>
        <dbReference type="ChEBI" id="CHEBI:60240"/>
    </ligand>
</feature>
<dbReference type="FunFam" id="3.40.50.720:FF:000095">
    <property type="entry name" value="NADP-dependent malic enzyme"/>
    <property type="match status" value="1"/>
</dbReference>
<dbReference type="RefSeq" id="WP_042519472.1">
    <property type="nucleotide sequence ID" value="NZ_JXQI01000062.1"/>
</dbReference>